<name>A0AAQ1HR01_9PSED</name>
<evidence type="ECO:0000256" key="9">
    <source>
        <dbReference type="ARBA" id="ARBA00025772"/>
    </source>
</evidence>
<feature type="domain" description="General secretion pathway GspH" evidence="12">
    <location>
        <begin position="46"/>
        <end position="160"/>
    </location>
</feature>
<protein>
    <recommendedName>
        <fullName evidence="2">Type II secretion system protein H</fullName>
    </recommendedName>
    <alternativeName>
        <fullName evidence="10">General secretion pathway protein H</fullName>
    </alternativeName>
</protein>
<keyword evidence="14" id="KW-1185">Reference proteome</keyword>
<evidence type="ECO:0000313" key="13">
    <source>
        <dbReference type="EMBL" id="SFC15131.1"/>
    </source>
</evidence>
<proteinExistence type="inferred from homology"/>
<evidence type="ECO:0000256" key="4">
    <source>
        <dbReference type="ARBA" id="ARBA00022481"/>
    </source>
</evidence>
<sequence length="173" mass="18006">MSRPKEMAGFTLIELMVTIAVLAILISIAAPSMGDFITRQRISGQTTDLVASLAMARAEAAKRNANIVVLPAAGGADGWSSGWCVGPSSIANCQDGNVIQHYDATSGIQITSAYQLSANKLTFRRDGSLLSGLSATPFKINASASSSVPDARCIDINAVGRAAVRSITRDTSC</sequence>
<evidence type="ECO:0000259" key="12">
    <source>
        <dbReference type="Pfam" id="PF12019"/>
    </source>
</evidence>
<dbReference type="GO" id="GO:0005886">
    <property type="term" value="C:plasma membrane"/>
    <property type="evidence" value="ECO:0007669"/>
    <property type="project" value="UniProtKB-SubCell"/>
</dbReference>
<dbReference type="InterPro" id="IPR045584">
    <property type="entry name" value="Pilin-like"/>
</dbReference>
<dbReference type="Pfam" id="PF12019">
    <property type="entry name" value="GspH"/>
    <property type="match status" value="1"/>
</dbReference>
<keyword evidence="6 11" id="KW-0812">Transmembrane</keyword>
<dbReference type="PROSITE" id="PS00409">
    <property type="entry name" value="PROKAR_NTER_METHYL"/>
    <property type="match status" value="1"/>
</dbReference>
<dbReference type="GO" id="GO:0015628">
    <property type="term" value="P:protein secretion by the type II secretion system"/>
    <property type="evidence" value="ECO:0007669"/>
    <property type="project" value="InterPro"/>
</dbReference>
<dbReference type="Pfam" id="PF07963">
    <property type="entry name" value="N_methyl"/>
    <property type="match status" value="1"/>
</dbReference>
<dbReference type="Proteomes" id="UP000183385">
    <property type="component" value="Unassembled WGS sequence"/>
</dbReference>
<keyword evidence="7 11" id="KW-1133">Transmembrane helix</keyword>
<dbReference type="AlphaFoldDB" id="A0AAQ1HR01"/>
<feature type="transmembrane region" description="Helical" evidence="11">
    <location>
        <begin position="12"/>
        <end position="33"/>
    </location>
</feature>
<comment type="caution">
    <text evidence="13">The sequence shown here is derived from an EMBL/GenBank/DDBJ whole genome shotgun (WGS) entry which is preliminary data.</text>
</comment>
<keyword evidence="4" id="KW-0488">Methylation</keyword>
<evidence type="ECO:0000256" key="7">
    <source>
        <dbReference type="ARBA" id="ARBA00022989"/>
    </source>
</evidence>
<evidence type="ECO:0000313" key="14">
    <source>
        <dbReference type="Proteomes" id="UP000183385"/>
    </source>
</evidence>
<comment type="similarity">
    <text evidence="9">Belongs to the GSP H family.</text>
</comment>
<gene>
    <name evidence="13" type="ORF">SAMN05216577_10392</name>
</gene>
<keyword evidence="5" id="KW-0997">Cell inner membrane</keyword>
<evidence type="ECO:0000256" key="10">
    <source>
        <dbReference type="ARBA" id="ARBA00030775"/>
    </source>
</evidence>
<evidence type="ECO:0000256" key="8">
    <source>
        <dbReference type="ARBA" id="ARBA00023136"/>
    </source>
</evidence>
<keyword evidence="3" id="KW-1003">Cell membrane</keyword>
<dbReference type="GO" id="GO:0015627">
    <property type="term" value="C:type II protein secretion system complex"/>
    <property type="evidence" value="ECO:0007669"/>
    <property type="project" value="InterPro"/>
</dbReference>
<dbReference type="NCBIfam" id="TIGR02532">
    <property type="entry name" value="IV_pilin_GFxxxE"/>
    <property type="match status" value="1"/>
</dbReference>
<dbReference type="RefSeq" id="WP_074977463.1">
    <property type="nucleotide sequence ID" value="NZ_FOLS01000003.1"/>
</dbReference>
<dbReference type="Gene3D" id="3.55.40.10">
    <property type="entry name" value="minor pseudopilin epsh domain"/>
    <property type="match status" value="1"/>
</dbReference>
<evidence type="ECO:0000256" key="5">
    <source>
        <dbReference type="ARBA" id="ARBA00022519"/>
    </source>
</evidence>
<comment type="subcellular location">
    <subcellularLocation>
        <location evidence="1">Cell inner membrane</location>
        <topology evidence="1">Single-pass membrane protein</topology>
    </subcellularLocation>
</comment>
<dbReference type="SUPFAM" id="SSF54523">
    <property type="entry name" value="Pili subunits"/>
    <property type="match status" value="1"/>
</dbReference>
<evidence type="ECO:0000256" key="2">
    <source>
        <dbReference type="ARBA" id="ARBA00021549"/>
    </source>
</evidence>
<keyword evidence="8 11" id="KW-0472">Membrane</keyword>
<dbReference type="InterPro" id="IPR012902">
    <property type="entry name" value="N_methyl_site"/>
</dbReference>
<evidence type="ECO:0000256" key="3">
    <source>
        <dbReference type="ARBA" id="ARBA00022475"/>
    </source>
</evidence>
<evidence type="ECO:0000256" key="11">
    <source>
        <dbReference type="SAM" id="Phobius"/>
    </source>
</evidence>
<dbReference type="InterPro" id="IPR022346">
    <property type="entry name" value="T2SS_GspH"/>
</dbReference>
<accession>A0AAQ1HR01</accession>
<evidence type="ECO:0000256" key="1">
    <source>
        <dbReference type="ARBA" id="ARBA00004377"/>
    </source>
</evidence>
<evidence type="ECO:0000256" key="6">
    <source>
        <dbReference type="ARBA" id="ARBA00022692"/>
    </source>
</evidence>
<organism evidence="13 14">
    <name type="scientific">Pseudomonas citronellolis</name>
    <dbReference type="NCBI Taxonomy" id="53408"/>
    <lineage>
        <taxon>Bacteria</taxon>
        <taxon>Pseudomonadati</taxon>
        <taxon>Pseudomonadota</taxon>
        <taxon>Gammaproteobacteria</taxon>
        <taxon>Pseudomonadales</taxon>
        <taxon>Pseudomonadaceae</taxon>
        <taxon>Pseudomonas</taxon>
    </lineage>
</organism>
<reference evidence="13 14" key="1">
    <citation type="submission" date="2016-10" db="EMBL/GenBank/DDBJ databases">
        <authorList>
            <person name="Varghese N."/>
            <person name="Submissions S."/>
        </authorList>
    </citation>
    <scope>NUCLEOTIDE SEQUENCE [LARGE SCALE GENOMIC DNA]</scope>
    <source>
        <strain evidence="13 14">LMG 18378</strain>
    </source>
</reference>
<dbReference type="EMBL" id="FOLS01000003">
    <property type="protein sequence ID" value="SFC15131.1"/>
    <property type="molecule type" value="Genomic_DNA"/>
</dbReference>